<comment type="caution">
    <text evidence="1">The sequence shown here is derived from an EMBL/GenBank/DDBJ whole genome shotgun (WGS) entry which is preliminary data.</text>
</comment>
<name>A0ABQ2DG78_9DEIO</name>
<gene>
    <name evidence="1" type="ORF">GCM10008938_44200</name>
</gene>
<proteinExistence type="predicted"/>
<dbReference type="Proteomes" id="UP000632222">
    <property type="component" value="Unassembled WGS sequence"/>
</dbReference>
<accession>A0ABQ2DG78</accession>
<keyword evidence="2" id="KW-1185">Reference proteome</keyword>
<evidence type="ECO:0000313" key="2">
    <source>
        <dbReference type="Proteomes" id="UP000632222"/>
    </source>
</evidence>
<reference evidence="2" key="1">
    <citation type="journal article" date="2019" name="Int. J. Syst. Evol. Microbiol.">
        <title>The Global Catalogue of Microorganisms (GCM) 10K type strain sequencing project: providing services to taxonomists for standard genome sequencing and annotation.</title>
        <authorList>
            <consortium name="The Broad Institute Genomics Platform"/>
            <consortium name="The Broad Institute Genome Sequencing Center for Infectious Disease"/>
            <person name="Wu L."/>
            <person name="Ma J."/>
        </authorList>
    </citation>
    <scope>NUCLEOTIDE SEQUENCE [LARGE SCALE GENOMIC DNA]</scope>
    <source>
        <strain evidence="2">JCM 14370</strain>
    </source>
</reference>
<evidence type="ECO:0000313" key="1">
    <source>
        <dbReference type="EMBL" id="GGJ53337.1"/>
    </source>
</evidence>
<protein>
    <submittedName>
        <fullName evidence="1">Uncharacterized protein</fullName>
    </submittedName>
</protein>
<sequence>MPNYRTGTLHPLPIPTTLPEKNWVLLRWNGPAESTAGELTPGKMVPASPAVFQKFR</sequence>
<organism evidence="1 2">
    <name type="scientific">Deinococcus roseus</name>
    <dbReference type="NCBI Taxonomy" id="392414"/>
    <lineage>
        <taxon>Bacteria</taxon>
        <taxon>Thermotogati</taxon>
        <taxon>Deinococcota</taxon>
        <taxon>Deinococci</taxon>
        <taxon>Deinococcales</taxon>
        <taxon>Deinococcaceae</taxon>
        <taxon>Deinococcus</taxon>
    </lineage>
</organism>
<dbReference type="EMBL" id="BMOD01000026">
    <property type="protein sequence ID" value="GGJ53337.1"/>
    <property type="molecule type" value="Genomic_DNA"/>
</dbReference>